<organism evidence="1 2">
    <name type="scientific">Smallanthus sonchifolius</name>
    <dbReference type="NCBI Taxonomy" id="185202"/>
    <lineage>
        <taxon>Eukaryota</taxon>
        <taxon>Viridiplantae</taxon>
        <taxon>Streptophyta</taxon>
        <taxon>Embryophyta</taxon>
        <taxon>Tracheophyta</taxon>
        <taxon>Spermatophyta</taxon>
        <taxon>Magnoliopsida</taxon>
        <taxon>eudicotyledons</taxon>
        <taxon>Gunneridae</taxon>
        <taxon>Pentapetalae</taxon>
        <taxon>asterids</taxon>
        <taxon>campanulids</taxon>
        <taxon>Asterales</taxon>
        <taxon>Asteraceae</taxon>
        <taxon>Asteroideae</taxon>
        <taxon>Heliantheae alliance</taxon>
        <taxon>Millerieae</taxon>
        <taxon>Smallanthus</taxon>
    </lineage>
</organism>
<gene>
    <name evidence="1" type="ORF">L1987_15810</name>
</gene>
<reference evidence="2" key="1">
    <citation type="journal article" date="2022" name="Mol. Ecol. Resour.">
        <title>The genomes of chicory, endive, great burdock and yacon provide insights into Asteraceae palaeo-polyploidization history and plant inulin production.</title>
        <authorList>
            <person name="Fan W."/>
            <person name="Wang S."/>
            <person name="Wang H."/>
            <person name="Wang A."/>
            <person name="Jiang F."/>
            <person name="Liu H."/>
            <person name="Zhao H."/>
            <person name="Xu D."/>
            <person name="Zhang Y."/>
        </authorList>
    </citation>
    <scope>NUCLEOTIDE SEQUENCE [LARGE SCALE GENOMIC DNA]</scope>
    <source>
        <strain evidence="2">cv. Yunnan</strain>
    </source>
</reference>
<comment type="caution">
    <text evidence="1">The sequence shown here is derived from an EMBL/GenBank/DDBJ whole genome shotgun (WGS) entry which is preliminary data.</text>
</comment>
<name>A0ACB9J749_9ASTR</name>
<dbReference type="Proteomes" id="UP001056120">
    <property type="component" value="Linkage Group LG05"/>
</dbReference>
<proteinExistence type="predicted"/>
<evidence type="ECO:0000313" key="1">
    <source>
        <dbReference type="EMBL" id="KAI3816120.1"/>
    </source>
</evidence>
<protein>
    <submittedName>
        <fullName evidence="1">Uncharacterized protein</fullName>
    </submittedName>
</protein>
<dbReference type="EMBL" id="CM042022">
    <property type="protein sequence ID" value="KAI3816120.1"/>
    <property type="molecule type" value="Genomic_DNA"/>
</dbReference>
<reference evidence="1 2" key="2">
    <citation type="journal article" date="2022" name="Mol. Ecol. Resour.">
        <title>The genomes of chicory, endive, great burdock and yacon provide insights into Asteraceae paleo-polyploidization history and plant inulin production.</title>
        <authorList>
            <person name="Fan W."/>
            <person name="Wang S."/>
            <person name="Wang H."/>
            <person name="Wang A."/>
            <person name="Jiang F."/>
            <person name="Liu H."/>
            <person name="Zhao H."/>
            <person name="Xu D."/>
            <person name="Zhang Y."/>
        </authorList>
    </citation>
    <scope>NUCLEOTIDE SEQUENCE [LARGE SCALE GENOMIC DNA]</scope>
    <source>
        <strain evidence="2">cv. Yunnan</strain>
        <tissue evidence="1">Leaves</tissue>
    </source>
</reference>
<accession>A0ACB9J749</accession>
<evidence type="ECO:0000313" key="2">
    <source>
        <dbReference type="Proteomes" id="UP001056120"/>
    </source>
</evidence>
<sequence>MEVYFMILLFLTSLISTSVAVDTITANQSIKDGETIVSQDEMYELGFFSPGNSKQRYVGIWYKKISRGTVVWVANGEMPVADKSGMIKVSEEGNLIICGGDNTVIWSTGLTVSARDNNPVVQLLDNGNLVMWSYKNNTNARLIWQGFDYPGDTILPGMKMGKDLVTGLQRSFTSWTSPDDPSPGMYSNIVDTNGYPQIFKWKGEAVESRLGPWNGIGFSGFASELINLVYTNEFVINEKEIYNKYELISSVVQRVVLTSDGKTLLLHWIERIQEWIVYGVVSVDSCGRFELCGSYGSCSINKHPPCSCIEGFEPKFPEEWKASDWSSGCTRKKPLGCGNADGFKNISRVKLPDTRSSWYNRSLTLAECEMVCRSNCSCTAFSNLDIRNGGSGCLLWFGELMDMREYDDDHNIYIRVAASELEENLRLSQSGFKNRKGVLTIILPILSTGLFFSAVAYAYRKKNKMSRKKERDETRSLMLDWPHRFCIIHGIARGVLYLHQDSRLQIIHRDLKAGNILLDGDMNPKISDFGLARKFVGQDVEARTKKVVGTYGYISPEYAVHGRFSIKSDVFSFGVLVLEIVSGKKNRGFSHEAHSDNLIGHRDRKKKVRVKRRKRSIGTSLRRDERVVPGSDHEVTMSASLINKTMQDNDKPTQAKEKTLIESEAKKIKYDPDT</sequence>
<keyword evidence="2" id="KW-1185">Reference proteome</keyword>